<reference evidence="4 5" key="1">
    <citation type="submission" date="2016-12" db="EMBL/GenBank/DDBJ databases">
        <title>Domibacillus antri genome sequencing.</title>
        <authorList>
            <person name="Verma A."/>
            <person name="Krishnamurthi S."/>
        </authorList>
    </citation>
    <scope>NUCLEOTIDE SEQUENCE [LARGE SCALE GENOMIC DNA]</scope>
    <source>
        <strain evidence="4 5">XD80</strain>
    </source>
</reference>
<feature type="transmembrane region" description="Helical" evidence="3">
    <location>
        <begin position="20"/>
        <end position="40"/>
    </location>
</feature>
<evidence type="ECO:0000256" key="3">
    <source>
        <dbReference type="SAM" id="Phobius"/>
    </source>
</evidence>
<dbReference type="PROSITE" id="PS51257">
    <property type="entry name" value="PROKAR_LIPOPROTEIN"/>
    <property type="match status" value="1"/>
</dbReference>
<dbReference type="Pfam" id="PF15980">
    <property type="entry name" value="ComGF"/>
    <property type="match status" value="1"/>
</dbReference>
<evidence type="ECO:0008006" key="6">
    <source>
        <dbReference type="Google" id="ProtNLM"/>
    </source>
</evidence>
<evidence type="ECO:0000313" key="4">
    <source>
        <dbReference type="EMBL" id="OLN23345.1"/>
    </source>
</evidence>
<name>A0A1Q8Q7S5_9BACI</name>
<evidence type="ECO:0000256" key="2">
    <source>
        <dbReference type="ARBA" id="ARBA00023287"/>
    </source>
</evidence>
<dbReference type="InterPro" id="IPR016977">
    <property type="entry name" value="ComGF"/>
</dbReference>
<gene>
    <name evidence="4" type="ORF">BTO30_05100</name>
</gene>
<keyword evidence="3" id="KW-1133">Transmembrane helix</keyword>
<dbReference type="NCBIfam" id="NF041002">
    <property type="entry name" value="pilin_ComGF"/>
    <property type="match status" value="1"/>
</dbReference>
<dbReference type="NCBIfam" id="TIGR02532">
    <property type="entry name" value="IV_pilin_GFxxxE"/>
    <property type="match status" value="1"/>
</dbReference>
<dbReference type="EMBL" id="MSDU01000008">
    <property type="protein sequence ID" value="OLN23345.1"/>
    <property type="molecule type" value="Genomic_DNA"/>
</dbReference>
<keyword evidence="3" id="KW-0812">Transmembrane</keyword>
<dbReference type="Proteomes" id="UP000185568">
    <property type="component" value="Unassembled WGS sequence"/>
</dbReference>
<accession>A0A1Q8Q7S5</accession>
<evidence type="ECO:0000256" key="1">
    <source>
        <dbReference type="ARBA" id="ARBA00004241"/>
    </source>
</evidence>
<protein>
    <recommendedName>
        <fullName evidence="6">Competence protein ComGF</fullName>
    </recommendedName>
</protein>
<keyword evidence="5" id="KW-1185">Reference proteome</keyword>
<dbReference type="GO" id="GO:0009986">
    <property type="term" value="C:cell surface"/>
    <property type="evidence" value="ECO:0007669"/>
    <property type="project" value="UniProtKB-SubCell"/>
</dbReference>
<dbReference type="AlphaFoldDB" id="A0A1Q8Q7S5"/>
<keyword evidence="2" id="KW-0178">Competence</keyword>
<proteinExistence type="predicted"/>
<comment type="caution">
    <text evidence="4">The sequence shown here is derived from an EMBL/GenBank/DDBJ whole genome shotgun (WGS) entry which is preliminary data.</text>
</comment>
<keyword evidence="3" id="KW-0472">Membrane</keyword>
<dbReference type="GO" id="GO:0030420">
    <property type="term" value="P:establishment of competence for transformation"/>
    <property type="evidence" value="ECO:0007669"/>
    <property type="project" value="UniProtKB-KW"/>
</dbReference>
<evidence type="ECO:0000313" key="5">
    <source>
        <dbReference type="Proteomes" id="UP000185568"/>
    </source>
</evidence>
<dbReference type="STRING" id="1714264.BTO30_05100"/>
<sequence length="153" mass="17465">MYLQPVKQRVFRNSNGFTLVEALIALTIFLACAASFPLLYDAGYRAIATSKAEKNIEWEIFIIQLRNELHMSKNWYISGGALYYGEEDAKISISQYQDKLRRQINGQGHEVMLQHVKTSAFSLEGGKVYIHVTFQNGEEEGASFYPFNRETPS</sequence>
<comment type="subcellular location">
    <subcellularLocation>
        <location evidence="1">Cell surface</location>
    </subcellularLocation>
</comment>
<dbReference type="Pfam" id="PF07963">
    <property type="entry name" value="N_methyl"/>
    <property type="match status" value="1"/>
</dbReference>
<dbReference type="InterPro" id="IPR012902">
    <property type="entry name" value="N_methyl_site"/>
</dbReference>
<organism evidence="4 5">
    <name type="scientific">Domibacillus antri</name>
    <dbReference type="NCBI Taxonomy" id="1714264"/>
    <lineage>
        <taxon>Bacteria</taxon>
        <taxon>Bacillati</taxon>
        <taxon>Bacillota</taxon>
        <taxon>Bacilli</taxon>
        <taxon>Bacillales</taxon>
        <taxon>Bacillaceae</taxon>
        <taxon>Domibacillus</taxon>
    </lineage>
</organism>